<dbReference type="Proteomes" id="UP000595814">
    <property type="component" value="Chromosome"/>
</dbReference>
<keyword evidence="2" id="KW-1185">Reference proteome</keyword>
<dbReference type="EMBL" id="CP066744">
    <property type="protein sequence ID" value="QQK07961.1"/>
    <property type="molecule type" value="Genomic_DNA"/>
</dbReference>
<name>A0AC61MWH0_9FIRM</name>
<evidence type="ECO:0000313" key="2">
    <source>
        <dbReference type="Proteomes" id="UP000595814"/>
    </source>
</evidence>
<accession>A0AC61MWH0</accession>
<evidence type="ECO:0000313" key="1">
    <source>
        <dbReference type="EMBL" id="QQK07961.1"/>
    </source>
</evidence>
<gene>
    <name evidence="1" type="ORF">JFY71_00035</name>
</gene>
<sequence length="166" mass="18055">MKTKKLVYSSLLLSIGIILPTLVHLTGIPGNVFLPMHIPVLIAGLLLGPTYGAIIGVLLPLINFLIINMPPIPTLYIMTFELLGYGLFSGIIYKRTSNIILSLVCSMIIGRIFGAIVSYVLFTMLGMSKISPYIWLSGSIITGLPGIIIQLLLIPIIVKALMKKAY</sequence>
<protein>
    <submittedName>
        <fullName evidence="1">ECF transporter S component</fullName>
    </submittedName>
</protein>
<organism evidence="1 2">
    <name type="scientific">Miniphocaeibacter halophilus</name>
    <dbReference type="NCBI Taxonomy" id="2931922"/>
    <lineage>
        <taxon>Bacteria</taxon>
        <taxon>Bacillati</taxon>
        <taxon>Bacillota</taxon>
        <taxon>Tissierellia</taxon>
        <taxon>Tissierellales</taxon>
        <taxon>Peptoniphilaceae</taxon>
        <taxon>Miniphocaeibacter</taxon>
    </lineage>
</organism>
<proteinExistence type="predicted"/>
<reference evidence="1 2" key="1">
    <citation type="journal article" date="2022" name="Int. J. Syst. Evol. Microbiol.">
        <title>Miniphocaeibacter halophilus sp. nov., an ammonium-tolerant acetate-producing bacterium isolated from a biogas system.</title>
        <authorList>
            <person name="Schnurer A."/>
            <person name="Singh A."/>
            <person name="Bi S."/>
            <person name="Qiao W."/>
            <person name="Westerholm M."/>
        </authorList>
    </citation>
    <scope>NUCLEOTIDE SEQUENCE [LARGE SCALE GENOMIC DNA]</scope>
    <source>
        <strain evidence="1 2">AMB_01</strain>
    </source>
</reference>